<comment type="caution">
    <text evidence="1">The sequence shown here is derived from an EMBL/GenBank/DDBJ whole genome shotgun (WGS) entry which is preliminary data.</text>
</comment>
<gene>
    <name evidence="1" type="ORF">AMECASPLE_018157</name>
</gene>
<name>A0ABV0ZYD5_9TELE</name>
<sequence>MRAKKGRSVGECVLQAEGDAVLCTKLKHVGNSVAKQQSVQDSGGNTLMFKALHNLASEYIRWLLSLVDLSDLLSRTSYAAWKMRGMCF</sequence>
<keyword evidence="2" id="KW-1185">Reference proteome</keyword>
<accession>A0ABV0ZYD5</accession>
<proteinExistence type="predicted"/>
<dbReference type="EMBL" id="JAHRIP010076634">
    <property type="protein sequence ID" value="MEQ2311274.1"/>
    <property type="molecule type" value="Genomic_DNA"/>
</dbReference>
<dbReference type="Proteomes" id="UP001469553">
    <property type="component" value="Unassembled WGS sequence"/>
</dbReference>
<evidence type="ECO:0000313" key="1">
    <source>
        <dbReference type="EMBL" id="MEQ2311274.1"/>
    </source>
</evidence>
<reference evidence="1 2" key="1">
    <citation type="submission" date="2021-06" db="EMBL/GenBank/DDBJ databases">
        <authorList>
            <person name="Palmer J.M."/>
        </authorList>
    </citation>
    <scope>NUCLEOTIDE SEQUENCE [LARGE SCALE GENOMIC DNA]</scope>
    <source>
        <strain evidence="1 2">AS_MEX2019</strain>
        <tissue evidence="1">Muscle</tissue>
    </source>
</reference>
<organism evidence="1 2">
    <name type="scientific">Ameca splendens</name>
    <dbReference type="NCBI Taxonomy" id="208324"/>
    <lineage>
        <taxon>Eukaryota</taxon>
        <taxon>Metazoa</taxon>
        <taxon>Chordata</taxon>
        <taxon>Craniata</taxon>
        <taxon>Vertebrata</taxon>
        <taxon>Euteleostomi</taxon>
        <taxon>Actinopterygii</taxon>
        <taxon>Neopterygii</taxon>
        <taxon>Teleostei</taxon>
        <taxon>Neoteleostei</taxon>
        <taxon>Acanthomorphata</taxon>
        <taxon>Ovalentaria</taxon>
        <taxon>Atherinomorphae</taxon>
        <taxon>Cyprinodontiformes</taxon>
        <taxon>Goodeidae</taxon>
        <taxon>Ameca</taxon>
    </lineage>
</organism>
<protein>
    <submittedName>
        <fullName evidence="1">Uncharacterized protein</fullName>
    </submittedName>
</protein>
<evidence type="ECO:0000313" key="2">
    <source>
        <dbReference type="Proteomes" id="UP001469553"/>
    </source>
</evidence>